<feature type="region of interest" description="Disordered" evidence="1">
    <location>
        <begin position="33"/>
        <end position="55"/>
    </location>
</feature>
<keyword evidence="4" id="KW-1185">Reference proteome</keyword>
<keyword evidence="2" id="KW-0472">Membrane</keyword>
<evidence type="ECO:0000313" key="3">
    <source>
        <dbReference type="EMBL" id="CAJ0608255.1"/>
    </source>
</evidence>
<accession>A0AA36MFD9</accession>
<sequence>MFLWLQAILVYTILMLHLFCMKKKRKEMTPSMRTLVGDDAGKGEAAVDQIKDPNK</sequence>
<feature type="transmembrane region" description="Helical" evidence="2">
    <location>
        <begin position="6"/>
        <end position="22"/>
    </location>
</feature>
<evidence type="ECO:0000256" key="1">
    <source>
        <dbReference type="SAM" id="MobiDB-lite"/>
    </source>
</evidence>
<proteinExistence type="predicted"/>
<evidence type="ECO:0000313" key="4">
    <source>
        <dbReference type="Proteomes" id="UP001176961"/>
    </source>
</evidence>
<dbReference type="EMBL" id="CATQJL010000316">
    <property type="protein sequence ID" value="CAJ0608255.1"/>
    <property type="molecule type" value="Genomic_DNA"/>
</dbReference>
<gene>
    <name evidence="3" type="ORF">CYNAS_LOCUS20238</name>
</gene>
<evidence type="ECO:0000256" key="2">
    <source>
        <dbReference type="SAM" id="Phobius"/>
    </source>
</evidence>
<name>A0AA36MFD9_CYLNA</name>
<dbReference type="AlphaFoldDB" id="A0AA36MFD9"/>
<comment type="caution">
    <text evidence="3">The sequence shown here is derived from an EMBL/GenBank/DDBJ whole genome shotgun (WGS) entry which is preliminary data.</text>
</comment>
<protein>
    <submittedName>
        <fullName evidence="3">Uncharacterized protein</fullName>
    </submittedName>
</protein>
<reference evidence="3" key="1">
    <citation type="submission" date="2023-07" db="EMBL/GenBank/DDBJ databases">
        <authorList>
            <consortium name="CYATHOMIX"/>
        </authorList>
    </citation>
    <scope>NUCLEOTIDE SEQUENCE</scope>
    <source>
        <strain evidence="3">N/A</strain>
    </source>
</reference>
<dbReference type="Proteomes" id="UP001176961">
    <property type="component" value="Unassembled WGS sequence"/>
</dbReference>
<organism evidence="3 4">
    <name type="scientific">Cylicocyclus nassatus</name>
    <name type="common">Nematode worm</name>
    <dbReference type="NCBI Taxonomy" id="53992"/>
    <lineage>
        <taxon>Eukaryota</taxon>
        <taxon>Metazoa</taxon>
        <taxon>Ecdysozoa</taxon>
        <taxon>Nematoda</taxon>
        <taxon>Chromadorea</taxon>
        <taxon>Rhabditida</taxon>
        <taxon>Rhabditina</taxon>
        <taxon>Rhabditomorpha</taxon>
        <taxon>Strongyloidea</taxon>
        <taxon>Strongylidae</taxon>
        <taxon>Cylicocyclus</taxon>
    </lineage>
</organism>
<keyword evidence="2" id="KW-1133">Transmembrane helix</keyword>
<keyword evidence="2" id="KW-0812">Transmembrane</keyword>